<proteinExistence type="predicted"/>
<keyword evidence="3" id="KW-1185">Reference proteome</keyword>
<evidence type="ECO:0000313" key="3">
    <source>
        <dbReference type="Proteomes" id="UP000831796"/>
    </source>
</evidence>
<organism evidence="2 3">
    <name type="scientific">Hymenobacter cellulosilyticus</name>
    <dbReference type="NCBI Taxonomy" id="2932248"/>
    <lineage>
        <taxon>Bacteria</taxon>
        <taxon>Pseudomonadati</taxon>
        <taxon>Bacteroidota</taxon>
        <taxon>Cytophagia</taxon>
        <taxon>Cytophagales</taxon>
        <taxon>Hymenobacteraceae</taxon>
        <taxon>Hymenobacter</taxon>
    </lineage>
</organism>
<dbReference type="PROSITE" id="PS50930">
    <property type="entry name" value="HTH_LYTTR"/>
    <property type="match status" value="1"/>
</dbReference>
<name>A0A8T9Q7V2_9BACT</name>
<protein>
    <submittedName>
        <fullName evidence="2">LytTR family transcriptional regulator</fullName>
    </submittedName>
</protein>
<dbReference type="Pfam" id="PF04397">
    <property type="entry name" value="LytTR"/>
    <property type="match status" value="1"/>
</dbReference>
<dbReference type="GO" id="GO:0003677">
    <property type="term" value="F:DNA binding"/>
    <property type="evidence" value="ECO:0007669"/>
    <property type="project" value="InterPro"/>
</dbReference>
<sequence>MKSLQNYVQLFLTDKRVLTVHKTLKALLDLLPATQFVQLHRSYVVQQEFITALHGQVAYVQATALPIARDRRHIVAQLLAQRPLHAGHR</sequence>
<dbReference type="InterPro" id="IPR007492">
    <property type="entry name" value="LytTR_DNA-bd_dom"/>
</dbReference>
<dbReference type="KEGG" id="hcu:MUN79_23765"/>
<dbReference type="SMART" id="SM00850">
    <property type="entry name" value="LytTR"/>
    <property type="match status" value="1"/>
</dbReference>
<accession>A0A8T9Q7V2</accession>
<feature type="domain" description="HTH LytTR-type" evidence="1">
    <location>
        <begin position="1"/>
        <end position="45"/>
    </location>
</feature>
<dbReference type="RefSeq" id="WP_244675006.1">
    <property type="nucleotide sequence ID" value="NZ_CP095046.1"/>
</dbReference>
<dbReference type="Gene3D" id="2.40.50.1020">
    <property type="entry name" value="LytTr DNA-binding domain"/>
    <property type="match status" value="1"/>
</dbReference>
<evidence type="ECO:0000313" key="2">
    <source>
        <dbReference type="EMBL" id="UOQ71599.1"/>
    </source>
</evidence>
<gene>
    <name evidence="2" type="ORF">MUN79_23765</name>
</gene>
<evidence type="ECO:0000259" key="1">
    <source>
        <dbReference type="PROSITE" id="PS50930"/>
    </source>
</evidence>
<dbReference type="Proteomes" id="UP000831796">
    <property type="component" value="Chromosome"/>
</dbReference>
<dbReference type="AlphaFoldDB" id="A0A8T9Q7V2"/>
<reference evidence="2" key="1">
    <citation type="submission" date="2022-04" db="EMBL/GenBank/DDBJ databases">
        <title>Hymenobacter sp. isolated from the air.</title>
        <authorList>
            <person name="Won M."/>
            <person name="Lee C.-M."/>
            <person name="Woen H.-Y."/>
            <person name="Kwon S.-W."/>
        </authorList>
    </citation>
    <scope>NUCLEOTIDE SEQUENCE</scope>
    <source>
        <strain evidence="2">5116S-3</strain>
    </source>
</reference>
<dbReference type="EMBL" id="CP095046">
    <property type="protein sequence ID" value="UOQ71599.1"/>
    <property type="molecule type" value="Genomic_DNA"/>
</dbReference>